<evidence type="ECO:0000256" key="5">
    <source>
        <dbReference type="ARBA" id="ARBA00022840"/>
    </source>
</evidence>
<dbReference type="NCBIfam" id="TIGR01510">
    <property type="entry name" value="coaD_prev_kdtB"/>
    <property type="match status" value="1"/>
</dbReference>
<keyword evidence="6 9" id="KW-0460">Magnesium</keyword>
<dbReference type="EC" id="2.7.7.3" evidence="9"/>
<dbReference type="OrthoDB" id="9806661at2"/>
<dbReference type="GO" id="GO:0015937">
    <property type="term" value="P:coenzyme A biosynthetic process"/>
    <property type="evidence" value="ECO:0007669"/>
    <property type="project" value="UniProtKB-UniRule"/>
</dbReference>
<dbReference type="GO" id="GO:0005737">
    <property type="term" value="C:cytoplasm"/>
    <property type="evidence" value="ECO:0007669"/>
    <property type="project" value="UniProtKB-SubCell"/>
</dbReference>
<feature type="binding site" evidence="9">
    <location>
        <begin position="93"/>
        <end position="95"/>
    </location>
    <ligand>
        <name>ATP</name>
        <dbReference type="ChEBI" id="CHEBI:30616"/>
    </ligand>
</feature>
<proteinExistence type="inferred from homology"/>
<dbReference type="GO" id="GO:0005524">
    <property type="term" value="F:ATP binding"/>
    <property type="evidence" value="ECO:0007669"/>
    <property type="project" value="UniProtKB-KW"/>
</dbReference>
<dbReference type="InterPro" id="IPR001980">
    <property type="entry name" value="PPAT"/>
</dbReference>
<evidence type="ECO:0000256" key="9">
    <source>
        <dbReference type="HAMAP-Rule" id="MF_00151"/>
    </source>
</evidence>
<feature type="site" description="Transition state stabilizer" evidence="9">
    <location>
        <position position="22"/>
    </location>
</feature>
<feature type="binding site" evidence="9">
    <location>
        <position position="103"/>
    </location>
    <ligand>
        <name>ATP</name>
        <dbReference type="ChEBI" id="CHEBI:30616"/>
    </ligand>
</feature>
<keyword evidence="5 9" id="KW-0067">ATP-binding</keyword>
<keyword evidence="7 9" id="KW-0173">Coenzyme A biosynthesis</keyword>
<evidence type="ECO:0000256" key="1">
    <source>
        <dbReference type="ARBA" id="ARBA00022490"/>
    </source>
</evidence>
<dbReference type="KEGG" id="scc:Spico_0517"/>
<comment type="subcellular location">
    <subcellularLocation>
        <location evidence="9">Cytoplasm</location>
    </subcellularLocation>
</comment>
<name>F4GJA5_PARC1</name>
<reference evidence="12" key="1">
    <citation type="submission" date="2011-04" db="EMBL/GenBank/DDBJ databases">
        <title>The complete genome of Spirochaeta coccoides DSM 17374.</title>
        <authorList>
            <person name="Lucas S."/>
            <person name="Copeland A."/>
            <person name="Lapidus A."/>
            <person name="Bruce D."/>
            <person name="Goodwin L."/>
            <person name="Pitluck S."/>
            <person name="Peters L."/>
            <person name="Kyrpides N."/>
            <person name="Mavromatis K."/>
            <person name="Pagani I."/>
            <person name="Ivanova N."/>
            <person name="Ovchinnikova G."/>
            <person name="Lu M."/>
            <person name="Detter J.C."/>
            <person name="Tapia R."/>
            <person name="Han C."/>
            <person name="Land M."/>
            <person name="Hauser L."/>
            <person name="Markowitz V."/>
            <person name="Cheng J.-F."/>
            <person name="Hugenholtz P."/>
            <person name="Woyke T."/>
            <person name="Wu D."/>
            <person name="Spring S."/>
            <person name="Schroeder M."/>
            <person name="Brambilla E."/>
            <person name="Klenk H.-P."/>
            <person name="Eisen J.A."/>
        </authorList>
    </citation>
    <scope>NUCLEOTIDE SEQUENCE [LARGE SCALE GENOMIC DNA]</scope>
    <source>
        <strain evidence="12">ATCC BAA-1237 / DSM 17374 / SPN1</strain>
    </source>
</reference>
<comment type="subunit">
    <text evidence="9">Homohexamer.</text>
</comment>
<comment type="function">
    <text evidence="9">Reversibly transfers an adenylyl group from ATP to 4'-phosphopantetheine, yielding dephospho-CoA (dPCoA) and pyrophosphate.</text>
</comment>
<evidence type="ECO:0000256" key="2">
    <source>
        <dbReference type="ARBA" id="ARBA00022679"/>
    </source>
</evidence>
<accession>F4GJA5</accession>
<feature type="binding site" evidence="9">
    <location>
        <begin position="128"/>
        <end position="134"/>
    </location>
    <ligand>
        <name>ATP</name>
        <dbReference type="ChEBI" id="CHEBI:30616"/>
    </ligand>
</feature>
<sequence>MNVIKRREAILPGSFDPPTNGHLDIIRRSALLYDKLYVIVADNVQKHYFFSSRERQEMLADLLKDSPNIEIHVWSGLVVEFARQRKIGVMIRGVRALVDFGYEFELAMTNKQLYPELEVLFMPTSPEYFILRSSGIKEMAAYGADISMMVPASVALKIKERVTLLT</sequence>
<dbReference type="Gene3D" id="3.40.50.620">
    <property type="entry name" value="HUPs"/>
    <property type="match status" value="1"/>
</dbReference>
<evidence type="ECO:0000259" key="10">
    <source>
        <dbReference type="Pfam" id="PF01467"/>
    </source>
</evidence>
<dbReference type="PANTHER" id="PTHR21342">
    <property type="entry name" value="PHOSPHOPANTETHEINE ADENYLYLTRANSFERASE"/>
    <property type="match status" value="1"/>
</dbReference>
<dbReference type="InterPro" id="IPR004821">
    <property type="entry name" value="Cyt_trans-like"/>
</dbReference>
<dbReference type="HAMAP" id="MF_00151">
    <property type="entry name" value="PPAT_bact"/>
    <property type="match status" value="1"/>
</dbReference>
<evidence type="ECO:0000256" key="8">
    <source>
        <dbReference type="ARBA" id="ARBA00029346"/>
    </source>
</evidence>
<evidence type="ECO:0000256" key="7">
    <source>
        <dbReference type="ARBA" id="ARBA00022993"/>
    </source>
</evidence>
<gene>
    <name evidence="9" type="primary">coaD</name>
    <name evidence="11" type="ordered locus">Spico_0517</name>
</gene>
<feature type="binding site" evidence="9">
    <location>
        <position position="46"/>
    </location>
    <ligand>
        <name>substrate</name>
    </ligand>
</feature>
<feature type="binding site" evidence="9">
    <location>
        <begin position="14"/>
        <end position="15"/>
    </location>
    <ligand>
        <name>ATP</name>
        <dbReference type="ChEBI" id="CHEBI:30616"/>
    </ligand>
</feature>
<comment type="cofactor">
    <cofactor evidence="9">
        <name>Mg(2+)</name>
        <dbReference type="ChEBI" id="CHEBI:18420"/>
    </cofactor>
</comment>
<organism evidence="11 12">
    <name type="scientific">Parasphaerochaeta coccoides (strain ATCC BAA-1237 / DSM 17374 / SPN1)</name>
    <name type="common">Sphaerochaeta coccoides</name>
    <dbReference type="NCBI Taxonomy" id="760011"/>
    <lineage>
        <taxon>Bacteria</taxon>
        <taxon>Pseudomonadati</taxon>
        <taxon>Spirochaetota</taxon>
        <taxon>Spirochaetia</taxon>
        <taxon>Spirochaetales</taxon>
        <taxon>Sphaerochaetaceae</taxon>
        <taxon>Parasphaerochaeta</taxon>
    </lineage>
</organism>
<dbReference type="STRING" id="760011.Spico_0517"/>
<reference evidence="11 12" key="2">
    <citation type="journal article" date="2012" name="Stand. Genomic Sci.">
        <title>Complete genome sequence of the termite hindgut bacterium Spirochaeta coccoides type strain (SPN1(T)), reclassification in the genus Sphaerochaeta as Sphaerochaeta coccoides comb. nov. and emendations of the family Spirochaetaceae and the genus Sphaerochaeta.</title>
        <authorList>
            <person name="Abt B."/>
            <person name="Han C."/>
            <person name="Scheuner C."/>
            <person name="Lu M."/>
            <person name="Lapidus A."/>
            <person name="Nolan M."/>
            <person name="Lucas S."/>
            <person name="Hammon N."/>
            <person name="Deshpande S."/>
            <person name="Cheng J.F."/>
            <person name="Tapia R."/>
            <person name="Goodwin L.A."/>
            <person name="Pitluck S."/>
            <person name="Liolios K."/>
            <person name="Pagani I."/>
            <person name="Ivanova N."/>
            <person name="Mavromatis K."/>
            <person name="Mikhailova N."/>
            <person name="Huntemann M."/>
            <person name="Pati A."/>
            <person name="Chen A."/>
            <person name="Palaniappan K."/>
            <person name="Land M."/>
            <person name="Hauser L."/>
            <person name="Brambilla E.M."/>
            <person name="Rohde M."/>
            <person name="Spring S."/>
            <person name="Gronow S."/>
            <person name="Goker M."/>
            <person name="Woyke T."/>
            <person name="Bristow J."/>
            <person name="Eisen J.A."/>
            <person name="Markowitz V."/>
            <person name="Hugenholtz P."/>
            <person name="Kyrpides N.C."/>
            <person name="Klenk H.P."/>
            <person name="Detter J.C."/>
        </authorList>
    </citation>
    <scope>NUCLEOTIDE SEQUENCE [LARGE SCALE GENOMIC DNA]</scope>
    <source>
        <strain evidence="12">ATCC BAA-1237 / DSM 17374 / SPN1</strain>
    </source>
</reference>
<dbReference type="AlphaFoldDB" id="F4GJA5"/>
<feature type="binding site" evidence="9">
    <location>
        <position position="92"/>
    </location>
    <ligand>
        <name>substrate</name>
    </ligand>
</feature>
<dbReference type="EMBL" id="CP002659">
    <property type="protein sequence ID" value="AEC01745.1"/>
    <property type="molecule type" value="Genomic_DNA"/>
</dbReference>
<dbReference type="SUPFAM" id="SSF52374">
    <property type="entry name" value="Nucleotidylyl transferase"/>
    <property type="match status" value="1"/>
</dbReference>
<dbReference type="CDD" id="cd02163">
    <property type="entry name" value="PPAT"/>
    <property type="match status" value="1"/>
</dbReference>
<evidence type="ECO:0000256" key="6">
    <source>
        <dbReference type="ARBA" id="ARBA00022842"/>
    </source>
</evidence>
<feature type="binding site" evidence="9">
    <location>
        <position position="14"/>
    </location>
    <ligand>
        <name>substrate</name>
    </ligand>
</feature>
<dbReference type="PANTHER" id="PTHR21342:SF1">
    <property type="entry name" value="PHOSPHOPANTETHEINE ADENYLYLTRANSFERASE"/>
    <property type="match status" value="1"/>
</dbReference>
<evidence type="ECO:0000256" key="3">
    <source>
        <dbReference type="ARBA" id="ARBA00022695"/>
    </source>
</evidence>
<comment type="similarity">
    <text evidence="9">Belongs to the bacterial CoaD family.</text>
</comment>
<comment type="catalytic activity">
    <reaction evidence="8 9">
        <text>(R)-4'-phosphopantetheine + ATP + H(+) = 3'-dephospho-CoA + diphosphate</text>
        <dbReference type="Rhea" id="RHEA:19801"/>
        <dbReference type="ChEBI" id="CHEBI:15378"/>
        <dbReference type="ChEBI" id="CHEBI:30616"/>
        <dbReference type="ChEBI" id="CHEBI:33019"/>
        <dbReference type="ChEBI" id="CHEBI:57328"/>
        <dbReference type="ChEBI" id="CHEBI:61723"/>
        <dbReference type="EC" id="2.7.7.3"/>
    </reaction>
</comment>
<dbReference type="UniPathway" id="UPA00241">
    <property type="reaction ID" value="UER00355"/>
</dbReference>
<dbReference type="Proteomes" id="UP000007939">
    <property type="component" value="Chromosome"/>
</dbReference>
<evidence type="ECO:0000313" key="12">
    <source>
        <dbReference type="Proteomes" id="UP000007939"/>
    </source>
</evidence>
<keyword evidence="12" id="KW-1185">Reference proteome</keyword>
<keyword evidence="3 9" id="KW-0548">Nucleotidyltransferase</keyword>
<feature type="domain" description="Cytidyltransferase-like" evidence="10">
    <location>
        <begin position="10"/>
        <end position="138"/>
    </location>
</feature>
<keyword evidence="4 9" id="KW-0547">Nucleotide-binding</keyword>
<protein>
    <recommendedName>
        <fullName evidence="9">Phosphopantetheine adenylyltransferase</fullName>
        <ecNumber evidence="9">2.7.7.3</ecNumber>
    </recommendedName>
    <alternativeName>
        <fullName evidence="9">Dephospho-CoA pyrophosphorylase</fullName>
    </alternativeName>
    <alternativeName>
        <fullName evidence="9">Pantetheine-phosphate adenylyltransferase</fullName>
        <shortName evidence="9">PPAT</shortName>
    </alternativeName>
</protein>
<dbReference type="NCBIfam" id="TIGR00125">
    <property type="entry name" value="cyt_tran_rel"/>
    <property type="match status" value="1"/>
</dbReference>
<feature type="binding site" evidence="9">
    <location>
        <position position="78"/>
    </location>
    <ligand>
        <name>substrate</name>
    </ligand>
</feature>
<dbReference type="PRINTS" id="PR01020">
    <property type="entry name" value="LPSBIOSNTHSS"/>
</dbReference>
<dbReference type="HOGENOM" id="CLU_100149_0_1_12"/>
<dbReference type="RefSeq" id="WP_013739141.1">
    <property type="nucleotide sequence ID" value="NC_015436.1"/>
</dbReference>
<dbReference type="Pfam" id="PF01467">
    <property type="entry name" value="CTP_transf_like"/>
    <property type="match status" value="1"/>
</dbReference>
<dbReference type="GO" id="GO:0004595">
    <property type="term" value="F:pantetheine-phosphate adenylyltransferase activity"/>
    <property type="evidence" value="ECO:0007669"/>
    <property type="project" value="UniProtKB-UniRule"/>
</dbReference>
<feature type="binding site" evidence="9">
    <location>
        <position position="22"/>
    </location>
    <ligand>
        <name>ATP</name>
        <dbReference type="ChEBI" id="CHEBI:30616"/>
    </ligand>
</feature>
<dbReference type="eggNOG" id="COG0669">
    <property type="taxonomic scope" value="Bacteria"/>
</dbReference>
<evidence type="ECO:0000313" key="11">
    <source>
        <dbReference type="EMBL" id="AEC01745.1"/>
    </source>
</evidence>
<evidence type="ECO:0000256" key="4">
    <source>
        <dbReference type="ARBA" id="ARBA00022741"/>
    </source>
</evidence>
<comment type="pathway">
    <text evidence="9">Cofactor biosynthesis; coenzyme A biosynthesis; CoA from (R)-pantothenate: step 4/5.</text>
</comment>
<dbReference type="InterPro" id="IPR014729">
    <property type="entry name" value="Rossmann-like_a/b/a_fold"/>
</dbReference>
<keyword evidence="1 9" id="KW-0963">Cytoplasm</keyword>
<keyword evidence="2 9" id="KW-0808">Transferase</keyword>